<protein>
    <submittedName>
        <fullName evidence="2">Uncharacterized protein</fullName>
    </submittedName>
</protein>
<dbReference type="AlphaFoldDB" id="A0A813IJB3"/>
<evidence type="ECO:0000313" key="3">
    <source>
        <dbReference type="Proteomes" id="UP000626109"/>
    </source>
</evidence>
<feature type="non-terminal residue" evidence="2">
    <location>
        <position position="162"/>
    </location>
</feature>
<evidence type="ECO:0000313" key="2">
    <source>
        <dbReference type="EMBL" id="CAE8651752.1"/>
    </source>
</evidence>
<name>A0A813IJB3_POLGL</name>
<organism evidence="2 3">
    <name type="scientific">Polarella glacialis</name>
    <name type="common">Dinoflagellate</name>
    <dbReference type="NCBI Taxonomy" id="89957"/>
    <lineage>
        <taxon>Eukaryota</taxon>
        <taxon>Sar</taxon>
        <taxon>Alveolata</taxon>
        <taxon>Dinophyceae</taxon>
        <taxon>Suessiales</taxon>
        <taxon>Suessiaceae</taxon>
        <taxon>Polarella</taxon>
    </lineage>
</organism>
<reference evidence="2" key="1">
    <citation type="submission" date="2021-02" db="EMBL/GenBank/DDBJ databases">
        <authorList>
            <person name="Dougan E. K."/>
            <person name="Rhodes N."/>
            <person name="Thang M."/>
            <person name="Chan C."/>
        </authorList>
    </citation>
    <scope>NUCLEOTIDE SEQUENCE</scope>
</reference>
<dbReference type="EMBL" id="CAJNNW010010127">
    <property type="protein sequence ID" value="CAE8651752.1"/>
    <property type="molecule type" value="Genomic_DNA"/>
</dbReference>
<evidence type="ECO:0000256" key="1">
    <source>
        <dbReference type="SAM" id="Coils"/>
    </source>
</evidence>
<feature type="coiled-coil region" evidence="1">
    <location>
        <begin position="133"/>
        <end position="160"/>
    </location>
</feature>
<comment type="caution">
    <text evidence="2">The sequence shown here is derived from an EMBL/GenBank/DDBJ whole genome shotgun (WGS) entry which is preliminary data.</text>
</comment>
<accession>A0A813IJB3</accession>
<proteinExistence type="predicted"/>
<keyword evidence="1" id="KW-0175">Coiled coil</keyword>
<sequence length="162" mass="18215">MVIQATKETPQEGFERLRQALNVIKGNHYDPWCWHAYLGEDPPEAYDETEDEEEDIEMLARKPKVRKNIDKLKGHLLTVVQELNRAGHAADLAYYHMSVRPDLFKECAIILGSAGDVDGALLMESGGSPEKVMAALQGKLDAAHNQIEALTAELDDLKRRYI</sequence>
<dbReference type="Proteomes" id="UP000626109">
    <property type="component" value="Unassembled WGS sequence"/>
</dbReference>
<gene>
    <name evidence="2" type="ORF">PGLA2088_LOCUS9225</name>
</gene>